<proteinExistence type="predicted"/>
<feature type="transmembrane region" description="Helical" evidence="1">
    <location>
        <begin position="167"/>
        <end position="191"/>
    </location>
</feature>
<name>A0A0R1WVD0_9LACO</name>
<reference evidence="2 3" key="1">
    <citation type="journal article" date="2015" name="Genome Announc.">
        <title>Expanding the biotechnology potential of lactobacilli through comparative genomics of 213 strains and associated genera.</title>
        <authorList>
            <person name="Sun Z."/>
            <person name="Harris H.M."/>
            <person name="McCann A."/>
            <person name="Guo C."/>
            <person name="Argimon S."/>
            <person name="Zhang W."/>
            <person name="Yang X."/>
            <person name="Jeffery I.B."/>
            <person name="Cooney J.C."/>
            <person name="Kagawa T.F."/>
            <person name="Liu W."/>
            <person name="Song Y."/>
            <person name="Salvetti E."/>
            <person name="Wrobel A."/>
            <person name="Rasinkangas P."/>
            <person name="Parkhill J."/>
            <person name="Rea M.C."/>
            <person name="O'Sullivan O."/>
            <person name="Ritari J."/>
            <person name="Douillard F.P."/>
            <person name="Paul Ross R."/>
            <person name="Yang R."/>
            <person name="Briner A.E."/>
            <person name="Felis G.E."/>
            <person name="de Vos W.M."/>
            <person name="Barrangou R."/>
            <person name="Klaenhammer T.R."/>
            <person name="Caufield P.W."/>
            <person name="Cui Y."/>
            <person name="Zhang H."/>
            <person name="O'Toole P.W."/>
        </authorList>
    </citation>
    <scope>NUCLEOTIDE SEQUENCE [LARGE SCALE GENOMIC DNA]</scope>
    <source>
        <strain evidence="2 3">DSM 18933</strain>
    </source>
</reference>
<protein>
    <submittedName>
        <fullName evidence="2">Putative membrane spanning protein</fullName>
    </submittedName>
</protein>
<sequence>MAEEKTAREKNEAAKQQADVKPAVVDFTDLTKKNQDYMFHLDKELDQRKYAQKNEALSKVHAELLEKQKTGIVATKLYGPVTKKADEIIAGPKKPAKIPTLWEMALDNGLMMFALFCAMYAIFGVFSKNSNQTNAGIITLIATSVVAGIGLGYFYRQMLGQQKQRNWGRVILNVIILVAAWMAVFGLVGIIPPSVNVVLPPVAYATLAIIAFAVRIYVKKRLDIPNPADLARQTNDNNKK</sequence>
<dbReference type="RefSeq" id="WP_025021734.1">
    <property type="nucleotide sequence ID" value="NZ_AZGD01000037.1"/>
</dbReference>
<keyword evidence="1" id="KW-0812">Transmembrane</keyword>
<dbReference type="Proteomes" id="UP000051054">
    <property type="component" value="Unassembled WGS sequence"/>
</dbReference>
<feature type="transmembrane region" description="Helical" evidence="1">
    <location>
        <begin position="135"/>
        <end position="155"/>
    </location>
</feature>
<accession>A0A0R1WVD0</accession>
<evidence type="ECO:0000256" key="1">
    <source>
        <dbReference type="SAM" id="Phobius"/>
    </source>
</evidence>
<dbReference type="PIRSF" id="PIRSF033111">
    <property type="entry name" value="UCP033111"/>
    <property type="match status" value="1"/>
</dbReference>
<evidence type="ECO:0000313" key="3">
    <source>
        <dbReference type="Proteomes" id="UP000051054"/>
    </source>
</evidence>
<dbReference type="EMBL" id="AZGD01000037">
    <property type="protein sequence ID" value="KRM19593.1"/>
    <property type="molecule type" value="Genomic_DNA"/>
</dbReference>
<dbReference type="AlphaFoldDB" id="A0A0R1WVD0"/>
<dbReference type="InterPro" id="IPR009214">
    <property type="entry name" value="DUF1129"/>
</dbReference>
<comment type="caution">
    <text evidence="2">The sequence shown here is derived from an EMBL/GenBank/DDBJ whole genome shotgun (WGS) entry which is preliminary data.</text>
</comment>
<gene>
    <name evidence="2" type="ORF">FC40_GL001441</name>
</gene>
<feature type="transmembrane region" description="Helical" evidence="1">
    <location>
        <begin position="197"/>
        <end position="218"/>
    </location>
</feature>
<keyword evidence="1" id="KW-0472">Membrane</keyword>
<dbReference type="OrthoDB" id="2143285at2"/>
<keyword evidence="1" id="KW-1133">Transmembrane helix</keyword>
<dbReference type="PATRIC" id="fig|1423755.3.peg.1530"/>
<evidence type="ECO:0000313" key="2">
    <source>
        <dbReference type="EMBL" id="KRM19593.1"/>
    </source>
</evidence>
<keyword evidence="3" id="KW-1185">Reference proteome</keyword>
<dbReference type="Pfam" id="PF06570">
    <property type="entry name" value="DUF1129"/>
    <property type="match status" value="1"/>
</dbReference>
<feature type="transmembrane region" description="Helical" evidence="1">
    <location>
        <begin position="104"/>
        <end position="123"/>
    </location>
</feature>
<dbReference type="STRING" id="1423755.FC40_GL001441"/>
<dbReference type="eggNOG" id="COG4858">
    <property type="taxonomic scope" value="Bacteria"/>
</dbReference>
<organism evidence="2 3">
    <name type="scientific">Ligilactobacillus hayakitensis DSM 18933 = JCM 14209</name>
    <dbReference type="NCBI Taxonomy" id="1423755"/>
    <lineage>
        <taxon>Bacteria</taxon>
        <taxon>Bacillati</taxon>
        <taxon>Bacillota</taxon>
        <taxon>Bacilli</taxon>
        <taxon>Lactobacillales</taxon>
        <taxon>Lactobacillaceae</taxon>
        <taxon>Ligilactobacillus</taxon>
    </lineage>
</organism>